<organism evidence="1 2">
    <name type="scientific">Venatoribacter cucullus</name>
    <dbReference type="NCBI Taxonomy" id="2661630"/>
    <lineage>
        <taxon>Bacteria</taxon>
        <taxon>Pseudomonadati</taxon>
        <taxon>Pseudomonadota</taxon>
        <taxon>Gammaproteobacteria</taxon>
        <taxon>Oceanospirillales</taxon>
        <taxon>Oceanospirillaceae</taxon>
        <taxon>Venatoribacter</taxon>
    </lineage>
</organism>
<evidence type="ECO:0000313" key="2">
    <source>
        <dbReference type="Proteomes" id="UP000596074"/>
    </source>
</evidence>
<dbReference type="Proteomes" id="UP000596074">
    <property type="component" value="Chromosome"/>
</dbReference>
<dbReference type="InterPro" id="IPR019617">
    <property type="entry name" value="DUF2489"/>
</dbReference>
<dbReference type="RefSeq" id="WP_228344416.1">
    <property type="nucleotide sequence ID" value="NZ_CP045550.1"/>
</dbReference>
<dbReference type="EMBL" id="CP046056">
    <property type="protein sequence ID" value="QQD24371.1"/>
    <property type="molecule type" value="Genomic_DNA"/>
</dbReference>
<name>A0A9E8JPH9_9GAMM</name>
<sequence length="161" mass="18746">MTLTYTLLILAALVIIAALAYYAWHLTAKVKNLQQTQQDEAAQAELHLRNRQLELLQDIRFIARAVLAEQCEITEGVLRIQYLMSALDPDAWQLDELATLRQHHEATAGMPILDAYKALPKKEQFRLDRERWTLEERHKPAVQRELQWLVSYRFPGVTLLQ</sequence>
<dbReference type="AlphaFoldDB" id="A0A9E8JPH9"/>
<evidence type="ECO:0000313" key="1">
    <source>
        <dbReference type="EMBL" id="QQD24371.1"/>
    </source>
</evidence>
<protein>
    <submittedName>
        <fullName evidence="1">DUF2489 domain-containing protein</fullName>
    </submittedName>
</protein>
<keyword evidence="2" id="KW-1185">Reference proteome</keyword>
<accession>A0A9E8JPH9</accession>
<reference evidence="1 2" key="1">
    <citation type="submission" date="2019-11" db="EMBL/GenBank/DDBJ databases">
        <title>Venatorbacter sp. nov. a predator of Campylobacter and other Gram-negative bacteria.</title>
        <authorList>
            <person name="Saeedi A."/>
            <person name="Cummings N.J."/>
            <person name="Connerton I.F."/>
            <person name="Connerton P.L."/>
        </authorList>
    </citation>
    <scope>NUCLEOTIDE SEQUENCE [LARGE SCALE GENOMIC DNA]</scope>
    <source>
        <strain evidence="1">XL5</strain>
    </source>
</reference>
<gene>
    <name evidence="1" type="ORF">GJQ55_07725</name>
</gene>
<dbReference type="Pfam" id="PF10675">
    <property type="entry name" value="DUF2489"/>
    <property type="match status" value="1"/>
</dbReference>
<dbReference type="KEGG" id="vcw:GJQ55_07725"/>
<proteinExistence type="predicted"/>